<gene>
    <name evidence="2" type="ORF">GV829_04925</name>
</gene>
<keyword evidence="3" id="KW-1185">Reference proteome</keyword>
<accession>A0A6M4AWT6</accession>
<name>A0A6M4AWT6_9SPHN</name>
<organism evidence="2 3">
    <name type="scientific">Sphingomonas lacunae</name>
    <dbReference type="NCBI Taxonomy" id="2698828"/>
    <lineage>
        <taxon>Bacteria</taxon>
        <taxon>Pseudomonadati</taxon>
        <taxon>Pseudomonadota</taxon>
        <taxon>Alphaproteobacteria</taxon>
        <taxon>Sphingomonadales</taxon>
        <taxon>Sphingomonadaceae</taxon>
        <taxon>Sphingomonas</taxon>
    </lineage>
</organism>
<evidence type="ECO:0000259" key="1">
    <source>
        <dbReference type="Pfam" id="PF07486"/>
    </source>
</evidence>
<dbReference type="Gene3D" id="1.10.10.2520">
    <property type="entry name" value="Cell wall hydrolase SleB, domain 1"/>
    <property type="match status" value="1"/>
</dbReference>
<dbReference type="AlphaFoldDB" id="A0A6M4AWT6"/>
<dbReference type="GO" id="GO:0016787">
    <property type="term" value="F:hydrolase activity"/>
    <property type="evidence" value="ECO:0007669"/>
    <property type="project" value="UniProtKB-KW"/>
</dbReference>
<dbReference type="InterPro" id="IPR011105">
    <property type="entry name" value="Cell_wall_hydrolase_SleB"/>
</dbReference>
<evidence type="ECO:0000313" key="3">
    <source>
        <dbReference type="Proteomes" id="UP000503018"/>
    </source>
</evidence>
<dbReference type="EMBL" id="CP053015">
    <property type="protein sequence ID" value="QJQ33577.1"/>
    <property type="molecule type" value="Genomic_DNA"/>
</dbReference>
<dbReference type="InterPro" id="IPR042047">
    <property type="entry name" value="SleB_dom1"/>
</dbReference>
<feature type="domain" description="Cell wall hydrolase SleB" evidence="1">
    <location>
        <begin position="54"/>
        <end position="155"/>
    </location>
</feature>
<evidence type="ECO:0000313" key="2">
    <source>
        <dbReference type="EMBL" id="QJQ33577.1"/>
    </source>
</evidence>
<keyword evidence="2" id="KW-0378">Hydrolase</keyword>
<reference evidence="2 3" key="1">
    <citation type="submission" date="2020-01" db="EMBL/GenBank/DDBJ databases">
        <title>Sphingomonas sp. strain CSW-10.</title>
        <authorList>
            <person name="Chen W.-M."/>
        </authorList>
    </citation>
    <scope>NUCLEOTIDE SEQUENCE [LARGE SCALE GENOMIC DNA]</scope>
    <source>
        <strain evidence="2 3">CSW-10</strain>
    </source>
</reference>
<dbReference type="Proteomes" id="UP000503018">
    <property type="component" value="Chromosome"/>
</dbReference>
<protein>
    <submittedName>
        <fullName evidence="2">Cell wall hydrolase</fullName>
    </submittedName>
</protein>
<sequence length="156" mass="16846">MTPPSIPFPPASSETQLVIRHDSLAALVAATPHREPEDNDLRCLATGVYFESRGEPLDGQLAVANVILNRASSGRFASSACAVLTQPGQFSFVRRGVIPSPSTSAAWRAAVAVARIAREEQWHSPAPGALFFHARHVSPGWARPVVARLGNHIFYR</sequence>
<dbReference type="Pfam" id="PF07486">
    <property type="entry name" value="Hydrolase_2"/>
    <property type="match status" value="1"/>
</dbReference>
<dbReference type="KEGG" id="slan:GV829_04925"/>
<proteinExistence type="predicted"/>